<feature type="region of interest" description="Disordered" evidence="2">
    <location>
        <begin position="124"/>
        <end position="210"/>
    </location>
</feature>
<keyword evidence="4" id="KW-1185">Reference proteome</keyword>
<dbReference type="Proteomes" id="UP001303046">
    <property type="component" value="Unassembled WGS sequence"/>
</dbReference>
<feature type="coiled-coil region" evidence="1">
    <location>
        <begin position="66"/>
        <end position="100"/>
    </location>
</feature>
<name>A0ABR1CJC5_NECAM</name>
<gene>
    <name evidence="3" type="primary">Necator_chrII.g8333</name>
    <name evidence="3" type="ORF">RB195_020539</name>
</gene>
<keyword evidence="1" id="KW-0175">Coiled coil</keyword>
<evidence type="ECO:0000313" key="3">
    <source>
        <dbReference type="EMBL" id="KAK6738497.1"/>
    </source>
</evidence>
<accession>A0ABR1CJC5</accession>
<evidence type="ECO:0000256" key="1">
    <source>
        <dbReference type="SAM" id="Coils"/>
    </source>
</evidence>
<organism evidence="3 4">
    <name type="scientific">Necator americanus</name>
    <name type="common">Human hookworm</name>
    <dbReference type="NCBI Taxonomy" id="51031"/>
    <lineage>
        <taxon>Eukaryota</taxon>
        <taxon>Metazoa</taxon>
        <taxon>Ecdysozoa</taxon>
        <taxon>Nematoda</taxon>
        <taxon>Chromadorea</taxon>
        <taxon>Rhabditida</taxon>
        <taxon>Rhabditina</taxon>
        <taxon>Rhabditomorpha</taxon>
        <taxon>Strongyloidea</taxon>
        <taxon>Ancylostomatidae</taxon>
        <taxon>Bunostominae</taxon>
        <taxon>Necator</taxon>
    </lineage>
</organism>
<feature type="compositionally biased region" description="Basic and acidic residues" evidence="2">
    <location>
        <begin position="197"/>
        <end position="210"/>
    </location>
</feature>
<sequence length="210" mass="23836">METYFLRGSSSIQAAPSSVLKERLFARRSNPNRCRSFLKMRILLCTVCAILPFLAQISADEEGVVKAELNDESKQILKKVTELREQGKKELEKISEKEERDLVETMAIEAEVKDLKAATVARPKRDTPPTLDLFSLLKPKTSDSETNKARQARQALAKARRARRNKQRRAAAAARRKAKARQHRAAVRARITASRKRAADAKREDQLKKE</sequence>
<evidence type="ECO:0008006" key="5">
    <source>
        <dbReference type="Google" id="ProtNLM"/>
    </source>
</evidence>
<evidence type="ECO:0000313" key="4">
    <source>
        <dbReference type="Proteomes" id="UP001303046"/>
    </source>
</evidence>
<feature type="compositionally biased region" description="Basic residues" evidence="2">
    <location>
        <begin position="158"/>
        <end position="187"/>
    </location>
</feature>
<comment type="caution">
    <text evidence="3">The sequence shown here is derived from an EMBL/GenBank/DDBJ whole genome shotgun (WGS) entry which is preliminary data.</text>
</comment>
<reference evidence="3 4" key="1">
    <citation type="submission" date="2023-08" db="EMBL/GenBank/DDBJ databases">
        <title>A Necator americanus chromosomal reference genome.</title>
        <authorList>
            <person name="Ilik V."/>
            <person name="Petrzelkova K.J."/>
            <person name="Pardy F."/>
            <person name="Fuh T."/>
            <person name="Niatou-Singa F.S."/>
            <person name="Gouil Q."/>
            <person name="Baker L."/>
            <person name="Ritchie M.E."/>
            <person name="Jex A.R."/>
            <person name="Gazzola D."/>
            <person name="Li H."/>
            <person name="Toshio Fujiwara R."/>
            <person name="Zhan B."/>
            <person name="Aroian R.V."/>
            <person name="Pafco B."/>
            <person name="Schwarz E.M."/>
        </authorList>
    </citation>
    <scope>NUCLEOTIDE SEQUENCE [LARGE SCALE GENOMIC DNA]</scope>
    <source>
        <strain evidence="3 4">Aroian</strain>
        <tissue evidence="3">Whole animal</tissue>
    </source>
</reference>
<proteinExistence type="predicted"/>
<evidence type="ECO:0000256" key="2">
    <source>
        <dbReference type="SAM" id="MobiDB-lite"/>
    </source>
</evidence>
<dbReference type="EMBL" id="JAVFWL010000002">
    <property type="protein sequence ID" value="KAK6738497.1"/>
    <property type="molecule type" value="Genomic_DNA"/>
</dbReference>
<protein>
    <recommendedName>
        <fullName evidence="5">BZIP domain-containing protein</fullName>
    </recommendedName>
</protein>